<gene>
    <name evidence="1" type="ORF">GCM10009411_12200</name>
</gene>
<reference evidence="2" key="1">
    <citation type="journal article" date="2019" name="Int. J. Syst. Evol. Microbiol.">
        <title>The Global Catalogue of Microorganisms (GCM) 10K type strain sequencing project: providing services to taxonomists for standard genome sequencing and annotation.</title>
        <authorList>
            <consortium name="The Broad Institute Genomics Platform"/>
            <consortium name="The Broad Institute Genome Sequencing Center for Infectious Disease"/>
            <person name="Wu L."/>
            <person name="Ma J."/>
        </authorList>
    </citation>
    <scope>NUCLEOTIDE SEQUENCE [LARGE SCALE GENOMIC DNA]</scope>
    <source>
        <strain evidence="2">JCM 32306</strain>
    </source>
</reference>
<dbReference type="Proteomes" id="UP000619118">
    <property type="component" value="Unassembled WGS sequence"/>
</dbReference>
<proteinExistence type="predicted"/>
<dbReference type="EMBL" id="BMQX01000006">
    <property type="protein sequence ID" value="GGQ13081.1"/>
    <property type="molecule type" value="Genomic_DNA"/>
</dbReference>
<name>A0ABQ2R698_9GAMM</name>
<evidence type="ECO:0000313" key="1">
    <source>
        <dbReference type="EMBL" id="GGQ13081.1"/>
    </source>
</evidence>
<evidence type="ECO:0000313" key="2">
    <source>
        <dbReference type="Proteomes" id="UP000619118"/>
    </source>
</evidence>
<comment type="caution">
    <text evidence="1">The sequence shown here is derived from an EMBL/GenBank/DDBJ whole genome shotgun (WGS) entry which is preliminary data.</text>
</comment>
<organism evidence="1 2">
    <name type="scientific">Shewanella litoralis</name>
    <dbReference type="NCBI Taxonomy" id="2282700"/>
    <lineage>
        <taxon>Bacteria</taxon>
        <taxon>Pseudomonadati</taxon>
        <taxon>Pseudomonadota</taxon>
        <taxon>Gammaproteobacteria</taxon>
        <taxon>Alteromonadales</taxon>
        <taxon>Shewanellaceae</taxon>
        <taxon>Shewanella</taxon>
    </lineage>
</organism>
<accession>A0ABQ2R698</accession>
<keyword evidence="2" id="KW-1185">Reference proteome</keyword>
<protein>
    <submittedName>
        <fullName evidence="1">Uncharacterized protein</fullName>
    </submittedName>
</protein>
<sequence>MKTNDLLHYVISGKQQSERLPLITEDNKQHASNDLINVDEYVGTTNLLTLSVYALTGAYLRH</sequence>